<name>A0AA42CVG3_9GAMM</name>
<protein>
    <submittedName>
        <fullName evidence="4">3-oxoacyl-ACP reductase FabG</fullName>
        <ecNumber evidence="4">1.1.1.100</ecNumber>
    </submittedName>
</protein>
<dbReference type="PANTHER" id="PTHR42879:SF2">
    <property type="entry name" value="3-OXOACYL-[ACYL-CARRIER-PROTEIN] REDUCTASE FABG"/>
    <property type="match status" value="1"/>
</dbReference>
<gene>
    <name evidence="4" type="primary">fabG</name>
    <name evidence="4" type="ORF">OQ287_11900</name>
</gene>
<dbReference type="InterPro" id="IPR050259">
    <property type="entry name" value="SDR"/>
</dbReference>
<proteinExistence type="inferred from homology"/>
<dbReference type="NCBIfam" id="NF004200">
    <property type="entry name" value="PRK05653.1-5"/>
    <property type="match status" value="1"/>
</dbReference>
<dbReference type="GO" id="GO:0004316">
    <property type="term" value="F:3-oxoacyl-[acyl-carrier-protein] reductase (NADPH) activity"/>
    <property type="evidence" value="ECO:0007669"/>
    <property type="project" value="UniProtKB-EC"/>
</dbReference>
<sequence>MTSSENTHRILVTGANRGIGRAIALRLAKDGFDIVVHYRQRQDDAAMVCECIEALGRKAWLLQADISDRDATRIALEQEVEARGPFYGVVLNAGFSQDAPFPGMQDEQWDSVLSVNLDGFYNVLRPLVMPMIQARKGGRIVTLSSAAGVVGQRGQVNYSAAKSGLIGASRALALELAKRRITVNCIAPGWIDTEMTEAVPREQIKEQVPMQRMGEPDEIAGVVSFLCSRDAAYMTRQVLSVNGGMF</sequence>
<dbReference type="RefSeq" id="WP_265896572.1">
    <property type="nucleotide sequence ID" value="NZ_JAPIVE010000003.1"/>
</dbReference>
<dbReference type="NCBIfam" id="TIGR01831">
    <property type="entry name" value="fabG_rel"/>
    <property type="match status" value="1"/>
</dbReference>
<evidence type="ECO:0000313" key="5">
    <source>
        <dbReference type="Proteomes" id="UP001165678"/>
    </source>
</evidence>
<comment type="similarity">
    <text evidence="1">Belongs to the short-chain dehydrogenases/reductases (SDR) family.</text>
</comment>
<accession>A0AA42CVG3</accession>
<dbReference type="EMBL" id="JAPIVE010000003">
    <property type="protein sequence ID" value="MCX2524946.1"/>
    <property type="molecule type" value="Genomic_DNA"/>
</dbReference>
<dbReference type="InterPro" id="IPR002347">
    <property type="entry name" value="SDR_fam"/>
</dbReference>
<keyword evidence="2 4" id="KW-0560">Oxidoreductase</keyword>
<dbReference type="CDD" id="cd05333">
    <property type="entry name" value="BKR_SDR_c"/>
    <property type="match status" value="1"/>
</dbReference>
<dbReference type="PRINTS" id="PR00081">
    <property type="entry name" value="GDHRDH"/>
</dbReference>
<dbReference type="InterPro" id="IPR057326">
    <property type="entry name" value="KR_dom"/>
</dbReference>
<evidence type="ECO:0000256" key="1">
    <source>
        <dbReference type="ARBA" id="ARBA00006484"/>
    </source>
</evidence>
<dbReference type="NCBIfam" id="NF009466">
    <property type="entry name" value="PRK12826.1-2"/>
    <property type="match status" value="1"/>
</dbReference>
<dbReference type="Pfam" id="PF13561">
    <property type="entry name" value="adh_short_C2"/>
    <property type="match status" value="1"/>
</dbReference>
<keyword evidence="5" id="KW-1185">Reference proteome</keyword>
<dbReference type="SUPFAM" id="SSF51735">
    <property type="entry name" value="NAD(P)-binding Rossmann-fold domains"/>
    <property type="match status" value="1"/>
</dbReference>
<feature type="domain" description="Ketoreductase" evidence="3">
    <location>
        <begin position="8"/>
        <end position="193"/>
    </location>
</feature>
<dbReference type="PRINTS" id="PR00080">
    <property type="entry name" value="SDRFAMILY"/>
</dbReference>
<evidence type="ECO:0000256" key="2">
    <source>
        <dbReference type="ARBA" id="ARBA00023002"/>
    </source>
</evidence>
<dbReference type="AlphaFoldDB" id="A0AA42CVG3"/>
<dbReference type="FunFam" id="3.40.50.720:FF:000173">
    <property type="entry name" value="3-oxoacyl-[acyl-carrier protein] reductase"/>
    <property type="match status" value="1"/>
</dbReference>
<reference evidence="4" key="1">
    <citation type="submission" date="2022-11" db="EMBL/GenBank/DDBJ databases">
        <title>Larsenimonas rhizosphaerae sp. nov., isolated from a tidal mudflat.</title>
        <authorList>
            <person name="Lee S.D."/>
            <person name="Kim I.S."/>
        </authorList>
    </citation>
    <scope>NUCLEOTIDE SEQUENCE</scope>
    <source>
        <strain evidence="4">GH2-1</strain>
    </source>
</reference>
<dbReference type="PANTHER" id="PTHR42879">
    <property type="entry name" value="3-OXOACYL-(ACYL-CARRIER-PROTEIN) REDUCTASE"/>
    <property type="match status" value="1"/>
</dbReference>
<organism evidence="4 5">
    <name type="scientific">Larsenimonas rhizosphaerae</name>
    <dbReference type="NCBI Taxonomy" id="2944682"/>
    <lineage>
        <taxon>Bacteria</taxon>
        <taxon>Pseudomonadati</taxon>
        <taxon>Pseudomonadota</taxon>
        <taxon>Gammaproteobacteria</taxon>
        <taxon>Oceanospirillales</taxon>
        <taxon>Halomonadaceae</taxon>
        <taxon>Larsenimonas</taxon>
    </lineage>
</organism>
<dbReference type="EC" id="1.1.1.100" evidence="4"/>
<dbReference type="Proteomes" id="UP001165678">
    <property type="component" value="Unassembled WGS sequence"/>
</dbReference>
<dbReference type="InterPro" id="IPR036291">
    <property type="entry name" value="NAD(P)-bd_dom_sf"/>
</dbReference>
<dbReference type="InterPro" id="IPR011285">
    <property type="entry name" value="FabG-rel"/>
</dbReference>
<comment type="caution">
    <text evidence="4">The sequence shown here is derived from an EMBL/GenBank/DDBJ whole genome shotgun (WGS) entry which is preliminary data.</text>
</comment>
<evidence type="ECO:0000259" key="3">
    <source>
        <dbReference type="SMART" id="SM00822"/>
    </source>
</evidence>
<dbReference type="SMART" id="SM00822">
    <property type="entry name" value="PKS_KR"/>
    <property type="match status" value="1"/>
</dbReference>
<dbReference type="Gene3D" id="3.40.50.720">
    <property type="entry name" value="NAD(P)-binding Rossmann-like Domain"/>
    <property type="match status" value="1"/>
</dbReference>
<evidence type="ECO:0000313" key="4">
    <source>
        <dbReference type="EMBL" id="MCX2524946.1"/>
    </source>
</evidence>